<dbReference type="GO" id="GO:0004601">
    <property type="term" value="F:peroxidase activity"/>
    <property type="evidence" value="ECO:0007669"/>
    <property type="project" value="UniProtKB-KW"/>
</dbReference>
<protein>
    <submittedName>
        <fullName evidence="9">Putative iron-dependent peroxidase</fullName>
    </submittedName>
</protein>
<dbReference type="SUPFAM" id="SSF54909">
    <property type="entry name" value="Dimeric alpha+beta barrel"/>
    <property type="match status" value="1"/>
</dbReference>
<dbReference type="GO" id="GO:0005829">
    <property type="term" value="C:cytosol"/>
    <property type="evidence" value="ECO:0007669"/>
    <property type="project" value="TreeGrafter"/>
</dbReference>
<evidence type="ECO:0000256" key="1">
    <source>
        <dbReference type="ARBA" id="ARBA00001970"/>
    </source>
</evidence>
<dbReference type="AlphaFoldDB" id="A0A4R6NXR7"/>
<accession>A0A4R6NXR7</accession>
<sequence>MPAVHSNVKEPTKKHKTGLTLLKAQSGVCAEPNLHGLTLFCNVMTDDVDAVRGKIARIPDIIKELDDRFSESMLNGFIAIGADYWDVVYPEKKPLHLRRFPDLAQGDRDAPRQPFDLLLQVRSDRFDANYLAGRTLLEWLGYDVEVVEQLRTFRYLDGRDLTGFIDAPDNPRGLRKRSVALLDEQMDSEFAGGSYLFLQKFRHDLRHWDHLGSDKQQQLMGRDKVSGERMSEAEIEGVTHAIKTRLVGADEQPIPLLRQNMPWGDLREQGLLGLYFSNQPKAVTEWLKSRYLEDEQGHYDPLLDFTQAVTNASFFVPSTDFLKRYRYAVQRDLLNETVDQVSDTTE</sequence>
<evidence type="ECO:0000313" key="9">
    <source>
        <dbReference type="EMBL" id="TDP27253.1"/>
    </source>
</evidence>
<evidence type="ECO:0000313" key="10">
    <source>
        <dbReference type="Proteomes" id="UP000295531"/>
    </source>
</evidence>
<reference evidence="9 10" key="1">
    <citation type="submission" date="2019-03" db="EMBL/GenBank/DDBJ databases">
        <title>Freshwater and sediment microbial communities from various areas in North America, analyzing microbe dynamics in response to fracking.</title>
        <authorList>
            <person name="Lamendella R."/>
        </authorList>
    </citation>
    <scope>NUCLEOTIDE SEQUENCE [LARGE SCALE GENOMIC DNA]</scope>
    <source>
        <strain evidence="9 10">18_TX</strain>
    </source>
</reference>
<dbReference type="InterPro" id="IPR048327">
    <property type="entry name" value="Dyp_perox_N"/>
</dbReference>
<dbReference type="PANTHER" id="PTHR30521">
    <property type="entry name" value="DEFERROCHELATASE/PEROXIDASE"/>
    <property type="match status" value="1"/>
</dbReference>
<comment type="similarity">
    <text evidence="6">Belongs to the DyP-type peroxidase family.</text>
</comment>
<dbReference type="GO" id="GO:0020037">
    <property type="term" value="F:heme binding"/>
    <property type="evidence" value="ECO:0007669"/>
    <property type="project" value="InterPro"/>
</dbReference>
<evidence type="ECO:0000256" key="4">
    <source>
        <dbReference type="ARBA" id="ARBA00023002"/>
    </source>
</evidence>
<organism evidence="9 10">
    <name type="scientific">Idiomarina aquatica</name>
    <dbReference type="NCBI Taxonomy" id="1327752"/>
    <lineage>
        <taxon>Bacteria</taxon>
        <taxon>Pseudomonadati</taxon>
        <taxon>Pseudomonadota</taxon>
        <taxon>Gammaproteobacteria</taxon>
        <taxon>Alteromonadales</taxon>
        <taxon>Idiomarinaceae</taxon>
        <taxon>Idiomarina</taxon>
    </lineage>
</organism>
<dbReference type="NCBIfam" id="TIGR01413">
    <property type="entry name" value="Dyp_perox_fam"/>
    <property type="match status" value="1"/>
</dbReference>
<dbReference type="InterPro" id="IPR006314">
    <property type="entry name" value="Dyp_peroxidase"/>
</dbReference>
<comment type="caution">
    <text evidence="9">The sequence shown here is derived from an EMBL/GenBank/DDBJ whole genome shotgun (WGS) entry which is preliminary data.</text>
</comment>
<evidence type="ECO:0000259" key="8">
    <source>
        <dbReference type="Pfam" id="PF20628"/>
    </source>
</evidence>
<dbReference type="InterPro" id="IPR011008">
    <property type="entry name" value="Dimeric_a/b-barrel"/>
</dbReference>
<evidence type="ECO:0000256" key="3">
    <source>
        <dbReference type="ARBA" id="ARBA00022723"/>
    </source>
</evidence>
<keyword evidence="5" id="KW-0408">Iron</keyword>
<feature type="domain" description="Dyp-type peroxidase N-terminal" evidence="7">
    <location>
        <begin position="59"/>
        <end position="153"/>
    </location>
</feature>
<dbReference type="Pfam" id="PF04261">
    <property type="entry name" value="Dyp_perox_N"/>
    <property type="match status" value="1"/>
</dbReference>
<evidence type="ECO:0000256" key="2">
    <source>
        <dbReference type="ARBA" id="ARBA00022559"/>
    </source>
</evidence>
<dbReference type="Pfam" id="PF20628">
    <property type="entry name" value="Dyp_perox_C"/>
    <property type="match status" value="1"/>
</dbReference>
<name>A0A4R6NXR7_9GAMM</name>
<dbReference type="RefSeq" id="WP_243734619.1">
    <property type="nucleotide sequence ID" value="NZ_SNXI01000033.1"/>
</dbReference>
<evidence type="ECO:0000256" key="5">
    <source>
        <dbReference type="ARBA" id="ARBA00023004"/>
    </source>
</evidence>
<dbReference type="Proteomes" id="UP000295531">
    <property type="component" value="Unassembled WGS sequence"/>
</dbReference>
<comment type="cofactor">
    <cofactor evidence="1">
        <name>heme b</name>
        <dbReference type="ChEBI" id="CHEBI:60344"/>
    </cofactor>
</comment>
<dbReference type="InterPro" id="IPR048328">
    <property type="entry name" value="Dyp_perox_C"/>
</dbReference>
<dbReference type="EMBL" id="SNXI01000033">
    <property type="protein sequence ID" value="TDP27253.1"/>
    <property type="molecule type" value="Genomic_DNA"/>
</dbReference>
<evidence type="ECO:0000259" key="7">
    <source>
        <dbReference type="Pfam" id="PF04261"/>
    </source>
</evidence>
<evidence type="ECO:0000256" key="6">
    <source>
        <dbReference type="ARBA" id="ARBA00025737"/>
    </source>
</evidence>
<keyword evidence="10" id="KW-1185">Reference proteome</keyword>
<dbReference type="PANTHER" id="PTHR30521:SF0">
    <property type="entry name" value="DYP-TYPE PEROXIDASE FAMILY PROTEIN"/>
    <property type="match status" value="1"/>
</dbReference>
<dbReference type="PROSITE" id="PS51404">
    <property type="entry name" value="DYP_PEROXIDASE"/>
    <property type="match status" value="1"/>
</dbReference>
<keyword evidence="4" id="KW-0560">Oxidoreductase</keyword>
<proteinExistence type="inferred from homology"/>
<dbReference type="GO" id="GO:0046872">
    <property type="term" value="F:metal ion binding"/>
    <property type="evidence" value="ECO:0007669"/>
    <property type="project" value="UniProtKB-KW"/>
</dbReference>
<gene>
    <name evidence="9" type="ORF">DEU29_1333</name>
</gene>
<feature type="domain" description="Dyp-type peroxidase C-terminal" evidence="8">
    <location>
        <begin position="158"/>
        <end position="320"/>
    </location>
</feature>
<keyword evidence="3" id="KW-0479">Metal-binding</keyword>
<keyword evidence="2 9" id="KW-0575">Peroxidase</keyword>